<dbReference type="Gene3D" id="3.30.200.20">
    <property type="entry name" value="Phosphorylase Kinase, domain 1"/>
    <property type="match status" value="1"/>
</dbReference>
<dbReference type="GO" id="GO:0005886">
    <property type="term" value="C:plasma membrane"/>
    <property type="evidence" value="ECO:0007669"/>
    <property type="project" value="UniProtKB-SubCell"/>
</dbReference>
<dbReference type="Gene3D" id="3.80.10.10">
    <property type="entry name" value="Ribonuclease Inhibitor"/>
    <property type="match status" value="5"/>
</dbReference>
<dbReference type="InterPro" id="IPR001611">
    <property type="entry name" value="Leu-rich_rpt"/>
</dbReference>
<dbReference type="PROSITE" id="PS50011">
    <property type="entry name" value="PROTEIN_KINASE_DOM"/>
    <property type="match status" value="1"/>
</dbReference>
<dbReference type="InterPro" id="IPR008271">
    <property type="entry name" value="Ser/Thr_kinase_AS"/>
</dbReference>
<keyword evidence="14 21" id="KW-0067">ATP-binding</keyword>
<feature type="binding site" evidence="21">
    <location>
        <position position="792"/>
    </location>
    <ligand>
        <name>ATP</name>
        <dbReference type="ChEBI" id="CHEBI:30616"/>
    </ligand>
</feature>
<proteinExistence type="inferred from homology"/>
<dbReference type="EC" id="2.7.11.1" evidence="4"/>
<accession>A0AAP0BEG6</accession>
<dbReference type="CDD" id="cd14066">
    <property type="entry name" value="STKc_IRAK"/>
    <property type="match status" value="1"/>
</dbReference>
<sequence>MQMESRGSLWMQAWCLCLVLIVIPPPPAGAQSQVCDSGDQAALRDFAGGLDSPLLLSSWLANSSTSCCSWAGVKCGDLSNSGRRVIGLDLVNRSLSGSLSNSIAALDQLISLNLSQNSLKGFIPSGIFLLQNLKILDLSMNDFSGPIPENSSLSSIEVFNVSGNMFNGTQPSLPTSTNLILFDISYNLFSGNIDAEICRNSPKVQLLYFSMNLIAGQLPAGLGNCSFLRELSLGLNAISGDLPEDLFKLSTLSKLYLEQNKLSGGLSERISNLSNLTQLDLSFNSFTGNIPNVLGNLNRLKCFCAQSNQFWGGLPSSLSNLSGLEVLNLRNNSLGGKINLNFSQMSRLSSLDLGSNSFFGSIPPDLSACLELQLLNLAGNLLTGGIPESFKNLVSLAYLSLSRNLLSNLNEALGVLQHCRSLTNLVLTKNFNDGEQIPLQEIQGFPNMEVLAIPNCGLSGTIPPWLKNCTKLKVLDLSWNNLSGFIPPWFGDFDNLFYLDLSNNSLSGEMPVGLGQMKGLMSKSNLHQPNSFIDFPFFIKKNTTAKGLQYNQISSFPPSLILSKNMLVGSIPKEFGDLKALHQLDLSQNKLSGMIPEELSGMLSLELLDLSHNQLTGNIPSSLTKLTFLSRFIVAFNNLVGSVPTGGQFSTFSAADFEGNPGLCYSHSPSCDIAEPAQSMSRRGKNKGLIIGMAFGIGLGTALLLAFIYMLVLRTHSRRREERFNQVADSDHLDTTDSKLVILFQNKDKQELTISDIMKSTGNFDQSNIIGCGGFGLVYKATLPDGSKVAIKRLSGDYDQMDREFQAEVETLSRAQHENLVLLQGYCKINKDRLLIYSFMENGSLDYWLHEKFDGGSSTIDWRTRVRIAQGSARGLAYLHQSCQPNILHRDIKSSNILLDENFRAHLADFGLARLILPYDTHVSTDLVGTLGYIPPEYGQSSVATYKGDVYSFGVVLLELVTGKRPVDMSNPKSRRDLISWVIQMRKAGREVEVLDPFIYGKENEGQMGRMLDIACICLSESPKMRPGAHQLVSWLNEINFGDQSVDNKSGL</sequence>
<comment type="similarity">
    <text evidence="2">Belongs to the protein kinase superfamily. Ser/Thr protein kinase family.</text>
</comment>
<comment type="catalytic activity">
    <reaction evidence="20">
        <text>L-seryl-[protein] + ATP = O-phospho-L-seryl-[protein] + ADP + H(+)</text>
        <dbReference type="Rhea" id="RHEA:17989"/>
        <dbReference type="Rhea" id="RHEA-COMP:9863"/>
        <dbReference type="Rhea" id="RHEA-COMP:11604"/>
        <dbReference type="ChEBI" id="CHEBI:15378"/>
        <dbReference type="ChEBI" id="CHEBI:29999"/>
        <dbReference type="ChEBI" id="CHEBI:30616"/>
        <dbReference type="ChEBI" id="CHEBI:83421"/>
        <dbReference type="ChEBI" id="CHEBI:456216"/>
        <dbReference type="EC" id="2.7.11.1"/>
    </reaction>
</comment>
<dbReference type="PROSITE" id="PS00108">
    <property type="entry name" value="PROTEIN_KINASE_ST"/>
    <property type="match status" value="1"/>
</dbReference>
<dbReference type="SMART" id="SM00369">
    <property type="entry name" value="LRR_TYP"/>
    <property type="match status" value="8"/>
</dbReference>
<evidence type="ECO:0000256" key="15">
    <source>
        <dbReference type="ARBA" id="ARBA00022989"/>
    </source>
</evidence>
<keyword evidence="16 22" id="KW-0472">Membrane</keyword>
<evidence type="ECO:0000256" key="12">
    <source>
        <dbReference type="ARBA" id="ARBA00022741"/>
    </source>
</evidence>
<dbReference type="Gene3D" id="1.10.510.10">
    <property type="entry name" value="Transferase(Phosphotransferase) domain 1"/>
    <property type="match status" value="1"/>
</dbReference>
<evidence type="ECO:0000256" key="13">
    <source>
        <dbReference type="ARBA" id="ARBA00022777"/>
    </source>
</evidence>
<comment type="caution">
    <text evidence="25">The sequence shown here is derived from an EMBL/GenBank/DDBJ whole genome shotgun (WGS) entry which is preliminary data.</text>
</comment>
<keyword evidence="15 22" id="KW-1133">Transmembrane helix</keyword>
<keyword evidence="8" id="KW-0808">Transferase</keyword>
<evidence type="ECO:0000256" key="21">
    <source>
        <dbReference type="PROSITE-ProRule" id="PRU10141"/>
    </source>
</evidence>
<evidence type="ECO:0000256" key="4">
    <source>
        <dbReference type="ARBA" id="ARBA00012513"/>
    </source>
</evidence>
<keyword evidence="18" id="KW-0325">Glycoprotein</keyword>
<dbReference type="InterPro" id="IPR050647">
    <property type="entry name" value="Plant_LRR-RLKs"/>
</dbReference>
<evidence type="ECO:0000256" key="22">
    <source>
        <dbReference type="SAM" id="Phobius"/>
    </source>
</evidence>
<dbReference type="GO" id="GO:0004674">
    <property type="term" value="F:protein serine/threonine kinase activity"/>
    <property type="evidence" value="ECO:0007669"/>
    <property type="project" value="UniProtKB-KW"/>
</dbReference>
<evidence type="ECO:0000256" key="17">
    <source>
        <dbReference type="ARBA" id="ARBA00023170"/>
    </source>
</evidence>
<feature type="transmembrane region" description="Helical" evidence="22">
    <location>
        <begin position="689"/>
        <end position="713"/>
    </location>
</feature>
<dbReference type="FunFam" id="3.80.10.10:FF:000041">
    <property type="entry name" value="LRR receptor-like serine/threonine-protein kinase ERECTA"/>
    <property type="match status" value="1"/>
</dbReference>
<dbReference type="GO" id="GO:0006950">
    <property type="term" value="P:response to stress"/>
    <property type="evidence" value="ECO:0007669"/>
    <property type="project" value="UniProtKB-ARBA"/>
</dbReference>
<keyword evidence="11" id="KW-0677">Repeat</keyword>
<dbReference type="InterPro" id="IPR003591">
    <property type="entry name" value="Leu-rich_rpt_typical-subtyp"/>
</dbReference>
<dbReference type="InterPro" id="IPR032675">
    <property type="entry name" value="LRR_dom_sf"/>
</dbReference>
<dbReference type="InterPro" id="IPR011009">
    <property type="entry name" value="Kinase-like_dom_sf"/>
</dbReference>
<dbReference type="Pfam" id="PF08263">
    <property type="entry name" value="LRRNT_2"/>
    <property type="match status" value="1"/>
</dbReference>
<evidence type="ECO:0000256" key="23">
    <source>
        <dbReference type="SAM" id="SignalP"/>
    </source>
</evidence>
<feature type="chain" id="PRO_5042987912" description="non-specific serine/threonine protein kinase" evidence="23">
    <location>
        <begin position="31"/>
        <end position="1052"/>
    </location>
</feature>
<evidence type="ECO:0000256" key="18">
    <source>
        <dbReference type="ARBA" id="ARBA00023180"/>
    </source>
</evidence>
<dbReference type="InterPro" id="IPR013210">
    <property type="entry name" value="LRR_N_plant-typ"/>
</dbReference>
<gene>
    <name evidence="25" type="primary">PSKR</name>
    <name evidence="25" type="ORF">KSP39_PZI012945</name>
</gene>
<keyword evidence="6" id="KW-0723">Serine/threonine-protein kinase</keyword>
<dbReference type="FunFam" id="3.30.200.20:FF:000260">
    <property type="entry name" value="LRR receptor-like serine/threonine-protein kinase RPK2"/>
    <property type="match status" value="1"/>
</dbReference>
<keyword evidence="13" id="KW-0418">Kinase</keyword>
<dbReference type="SUPFAM" id="SSF56112">
    <property type="entry name" value="Protein kinase-like (PK-like)"/>
    <property type="match status" value="1"/>
</dbReference>
<evidence type="ECO:0000256" key="14">
    <source>
        <dbReference type="ARBA" id="ARBA00022840"/>
    </source>
</evidence>
<evidence type="ECO:0000256" key="10">
    <source>
        <dbReference type="ARBA" id="ARBA00022729"/>
    </source>
</evidence>
<evidence type="ECO:0000256" key="1">
    <source>
        <dbReference type="ARBA" id="ARBA00004251"/>
    </source>
</evidence>
<evidence type="ECO:0000256" key="8">
    <source>
        <dbReference type="ARBA" id="ARBA00022679"/>
    </source>
</evidence>
<feature type="signal peptide" evidence="23">
    <location>
        <begin position="1"/>
        <end position="30"/>
    </location>
</feature>
<keyword evidence="10 23" id="KW-0732">Signal</keyword>
<dbReference type="PRINTS" id="PR00019">
    <property type="entry name" value="LEURICHRPT"/>
</dbReference>
<evidence type="ECO:0000259" key="24">
    <source>
        <dbReference type="PROSITE" id="PS50011"/>
    </source>
</evidence>
<organism evidence="25 26">
    <name type="scientific">Platanthera zijinensis</name>
    <dbReference type="NCBI Taxonomy" id="2320716"/>
    <lineage>
        <taxon>Eukaryota</taxon>
        <taxon>Viridiplantae</taxon>
        <taxon>Streptophyta</taxon>
        <taxon>Embryophyta</taxon>
        <taxon>Tracheophyta</taxon>
        <taxon>Spermatophyta</taxon>
        <taxon>Magnoliopsida</taxon>
        <taxon>Liliopsida</taxon>
        <taxon>Asparagales</taxon>
        <taxon>Orchidaceae</taxon>
        <taxon>Orchidoideae</taxon>
        <taxon>Orchideae</taxon>
        <taxon>Orchidinae</taxon>
        <taxon>Platanthera</taxon>
    </lineage>
</organism>
<dbReference type="SUPFAM" id="SSF52058">
    <property type="entry name" value="L domain-like"/>
    <property type="match status" value="2"/>
</dbReference>
<dbReference type="PANTHER" id="PTHR48056:SF18">
    <property type="entry name" value="NON-SPECIFIC SERINE_THREONINE PROTEIN KINASE"/>
    <property type="match status" value="1"/>
</dbReference>
<keyword evidence="9 22" id="KW-0812">Transmembrane</keyword>
<evidence type="ECO:0000256" key="7">
    <source>
        <dbReference type="ARBA" id="ARBA00022614"/>
    </source>
</evidence>
<dbReference type="GO" id="GO:0005524">
    <property type="term" value="F:ATP binding"/>
    <property type="evidence" value="ECO:0007669"/>
    <property type="project" value="UniProtKB-UniRule"/>
</dbReference>
<evidence type="ECO:0000256" key="19">
    <source>
        <dbReference type="ARBA" id="ARBA00047899"/>
    </source>
</evidence>
<dbReference type="Pfam" id="PF00069">
    <property type="entry name" value="Pkinase"/>
    <property type="match status" value="1"/>
</dbReference>
<protein>
    <recommendedName>
        <fullName evidence="4">non-specific serine/threonine protein kinase</fullName>
        <ecNumber evidence="4">2.7.11.1</ecNumber>
    </recommendedName>
</protein>
<keyword evidence="26" id="KW-1185">Reference proteome</keyword>
<dbReference type="Proteomes" id="UP001418222">
    <property type="component" value="Unassembled WGS sequence"/>
</dbReference>
<dbReference type="GO" id="GO:0033612">
    <property type="term" value="F:receptor serine/threonine kinase binding"/>
    <property type="evidence" value="ECO:0007669"/>
    <property type="project" value="TreeGrafter"/>
</dbReference>
<dbReference type="SMART" id="SM00220">
    <property type="entry name" value="S_TKc"/>
    <property type="match status" value="1"/>
</dbReference>
<keyword evidence="7" id="KW-0433">Leucine-rich repeat</keyword>
<evidence type="ECO:0000256" key="5">
    <source>
        <dbReference type="ARBA" id="ARBA00022475"/>
    </source>
</evidence>
<keyword evidence="17 25" id="KW-0675">Receptor</keyword>
<reference evidence="25 26" key="1">
    <citation type="journal article" date="2022" name="Nat. Plants">
        <title>Genomes of leafy and leafless Platanthera orchids illuminate the evolution of mycoheterotrophy.</title>
        <authorList>
            <person name="Li M.H."/>
            <person name="Liu K.W."/>
            <person name="Li Z."/>
            <person name="Lu H.C."/>
            <person name="Ye Q.L."/>
            <person name="Zhang D."/>
            <person name="Wang J.Y."/>
            <person name="Li Y.F."/>
            <person name="Zhong Z.M."/>
            <person name="Liu X."/>
            <person name="Yu X."/>
            <person name="Liu D.K."/>
            <person name="Tu X.D."/>
            <person name="Liu B."/>
            <person name="Hao Y."/>
            <person name="Liao X.Y."/>
            <person name="Jiang Y.T."/>
            <person name="Sun W.H."/>
            <person name="Chen J."/>
            <person name="Chen Y.Q."/>
            <person name="Ai Y."/>
            <person name="Zhai J.W."/>
            <person name="Wu S.S."/>
            <person name="Zhou Z."/>
            <person name="Hsiao Y.Y."/>
            <person name="Wu W.L."/>
            <person name="Chen Y.Y."/>
            <person name="Lin Y.F."/>
            <person name="Hsu J.L."/>
            <person name="Li C.Y."/>
            <person name="Wang Z.W."/>
            <person name="Zhao X."/>
            <person name="Zhong W.Y."/>
            <person name="Ma X.K."/>
            <person name="Ma L."/>
            <person name="Huang J."/>
            <person name="Chen G.Z."/>
            <person name="Huang M.Z."/>
            <person name="Huang L."/>
            <person name="Peng D.H."/>
            <person name="Luo Y.B."/>
            <person name="Zou S.Q."/>
            <person name="Chen S.P."/>
            <person name="Lan S."/>
            <person name="Tsai W.C."/>
            <person name="Van de Peer Y."/>
            <person name="Liu Z.J."/>
        </authorList>
    </citation>
    <scope>NUCLEOTIDE SEQUENCE [LARGE SCALE GENOMIC DNA]</scope>
    <source>
        <strain evidence="25">Lor287</strain>
    </source>
</reference>
<keyword evidence="12 21" id="KW-0547">Nucleotide-binding</keyword>
<name>A0AAP0BEG6_9ASPA</name>
<evidence type="ECO:0000256" key="11">
    <source>
        <dbReference type="ARBA" id="ARBA00022737"/>
    </source>
</evidence>
<keyword evidence="5" id="KW-1003">Cell membrane</keyword>
<evidence type="ECO:0000256" key="20">
    <source>
        <dbReference type="ARBA" id="ARBA00048679"/>
    </source>
</evidence>
<evidence type="ECO:0000256" key="3">
    <source>
        <dbReference type="ARBA" id="ARBA00009592"/>
    </source>
</evidence>
<dbReference type="SMART" id="SM00365">
    <property type="entry name" value="LRR_SD22"/>
    <property type="match status" value="7"/>
</dbReference>
<evidence type="ECO:0000256" key="6">
    <source>
        <dbReference type="ARBA" id="ARBA00022527"/>
    </source>
</evidence>
<evidence type="ECO:0000256" key="16">
    <source>
        <dbReference type="ARBA" id="ARBA00023136"/>
    </source>
</evidence>
<dbReference type="Pfam" id="PF00560">
    <property type="entry name" value="LRR_1"/>
    <property type="match status" value="6"/>
</dbReference>
<evidence type="ECO:0000256" key="9">
    <source>
        <dbReference type="ARBA" id="ARBA00022692"/>
    </source>
</evidence>
<dbReference type="AlphaFoldDB" id="A0AAP0BEG6"/>
<dbReference type="FunFam" id="1.10.510.10:FF:000309">
    <property type="entry name" value="Leucine-rich repeat receptor-like protein kinase"/>
    <property type="match status" value="1"/>
</dbReference>
<dbReference type="InterPro" id="IPR000719">
    <property type="entry name" value="Prot_kinase_dom"/>
</dbReference>
<feature type="domain" description="Protein kinase" evidence="24">
    <location>
        <begin position="764"/>
        <end position="1041"/>
    </location>
</feature>
<evidence type="ECO:0000313" key="26">
    <source>
        <dbReference type="Proteomes" id="UP001418222"/>
    </source>
</evidence>
<evidence type="ECO:0000313" key="25">
    <source>
        <dbReference type="EMBL" id="KAK8936260.1"/>
    </source>
</evidence>
<dbReference type="PANTHER" id="PTHR48056">
    <property type="entry name" value="LRR RECEPTOR-LIKE SERINE/THREONINE-PROTEIN KINASE-RELATED"/>
    <property type="match status" value="1"/>
</dbReference>
<dbReference type="PROSITE" id="PS51450">
    <property type="entry name" value="LRR"/>
    <property type="match status" value="1"/>
</dbReference>
<comment type="subcellular location">
    <subcellularLocation>
        <location evidence="1">Cell membrane</location>
        <topology evidence="1">Single-pass type I membrane protein</topology>
    </subcellularLocation>
</comment>
<dbReference type="EMBL" id="JBBWWQ010000011">
    <property type="protein sequence ID" value="KAK8936260.1"/>
    <property type="molecule type" value="Genomic_DNA"/>
</dbReference>
<dbReference type="PROSITE" id="PS00107">
    <property type="entry name" value="PROTEIN_KINASE_ATP"/>
    <property type="match status" value="1"/>
</dbReference>
<dbReference type="FunFam" id="3.80.10.10:FF:000213">
    <property type="entry name" value="Tyrosine-sulfated glycopeptide receptor 1"/>
    <property type="match status" value="1"/>
</dbReference>
<dbReference type="FunFam" id="3.80.10.10:FF:000129">
    <property type="entry name" value="Leucine-rich repeat receptor-like kinase"/>
    <property type="match status" value="1"/>
</dbReference>
<evidence type="ECO:0000256" key="2">
    <source>
        <dbReference type="ARBA" id="ARBA00008684"/>
    </source>
</evidence>
<dbReference type="InterPro" id="IPR017441">
    <property type="entry name" value="Protein_kinase_ATP_BS"/>
</dbReference>
<dbReference type="Pfam" id="PF13855">
    <property type="entry name" value="LRR_8"/>
    <property type="match status" value="2"/>
</dbReference>
<comment type="catalytic activity">
    <reaction evidence="19">
        <text>L-threonyl-[protein] + ATP = O-phospho-L-threonyl-[protein] + ADP + H(+)</text>
        <dbReference type="Rhea" id="RHEA:46608"/>
        <dbReference type="Rhea" id="RHEA-COMP:11060"/>
        <dbReference type="Rhea" id="RHEA-COMP:11605"/>
        <dbReference type="ChEBI" id="CHEBI:15378"/>
        <dbReference type="ChEBI" id="CHEBI:30013"/>
        <dbReference type="ChEBI" id="CHEBI:30616"/>
        <dbReference type="ChEBI" id="CHEBI:61977"/>
        <dbReference type="ChEBI" id="CHEBI:456216"/>
        <dbReference type="EC" id="2.7.11.1"/>
    </reaction>
</comment>
<comment type="similarity">
    <text evidence="3">Belongs to the RLP family.</text>
</comment>